<gene>
    <name evidence="2" type="ORF">AA309_02570</name>
</gene>
<feature type="compositionally biased region" description="Basic and acidic residues" evidence="1">
    <location>
        <begin position="28"/>
        <end position="39"/>
    </location>
</feature>
<evidence type="ECO:0000313" key="3">
    <source>
        <dbReference type="Proteomes" id="UP000035489"/>
    </source>
</evidence>
<keyword evidence="3" id="KW-1185">Reference proteome</keyword>
<accession>A0A0H1RPN2</accession>
<sequence>MECLFGVRPLPARFCLSSLHERHAKSHAKSEANHLDMRKTGPGMRPGRIFCTSDGSADVAAV</sequence>
<reference evidence="2 3" key="1">
    <citation type="submission" date="2015-05" db="EMBL/GenBank/DDBJ databases">
        <title>Draft genome sequence of Microvirga vignae strain BR3299, a novel nitrogen fixing bacteria isolated from Brazil semi-aired region.</title>
        <authorList>
            <person name="Zilli J.E."/>
            <person name="Passos S.R."/>
            <person name="Leite J."/>
            <person name="Baldani J.I."/>
            <person name="Xavier G.R."/>
            <person name="Rumjaneck N.G."/>
            <person name="Simoes-Araujo J.L."/>
        </authorList>
    </citation>
    <scope>NUCLEOTIDE SEQUENCE [LARGE SCALE GENOMIC DNA]</scope>
    <source>
        <strain evidence="2 3">BR3299</strain>
    </source>
</reference>
<dbReference type="AlphaFoldDB" id="A0A0H1RPN2"/>
<evidence type="ECO:0000256" key="1">
    <source>
        <dbReference type="SAM" id="MobiDB-lite"/>
    </source>
</evidence>
<protein>
    <submittedName>
        <fullName evidence="2">Uncharacterized protein</fullName>
    </submittedName>
</protein>
<dbReference type="Proteomes" id="UP000035489">
    <property type="component" value="Unassembled WGS sequence"/>
</dbReference>
<feature type="region of interest" description="Disordered" evidence="1">
    <location>
        <begin position="26"/>
        <end position="47"/>
    </location>
</feature>
<organism evidence="2 3">
    <name type="scientific">Microvirga vignae</name>
    <dbReference type="NCBI Taxonomy" id="1225564"/>
    <lineage>
        <taxon>Bacteria</taxon>
        <taxon>Pseudomonadati</taxon>
        <taxon>Pseudomonadota</taxon>
        <taxon>Alphaproteobacteria</taxon>
        <taxon>Hyphomicrobiales</taxon>
        <taxon>Methylobacteriaceae</taxon>
        <taxon>Microvirga</taxon>
    </lineage>
</organism>
<proteinExistence type="predicted"/>
<evidence type="ECO:0000313" key="2">
    <source>
        <dbReference type="EMBL" id="KLK94637.1"/>
    </source>
</evidence>
<dbReference type="EMBL" id="LCYG01000009">
    <property type="protein sequence ID" value="KLK94637.1"/>
    <property type="molecule type" value="Genomic_DNA"/>
</dbReference>
<comment type="caution">
    <text evidence="2">The sequence shown here is derived from an EMBL/GenBank/DDBJ whole genome shotgun (WGS) entry which is preliminary data.</text>
</comment>
<name>A0A0H1RPN2_9HYPH</name>